<protein>
    <submittedName>
        <fullName evidence="4">Arginine/diaminopimelate/ornithine decarboxylase, putative</fullName>
        <ecNumber evidence="4">4.1.1.17</ecNumber>
    </submittedName>
</protein>
<dbReference type="InterPro" id="IPR002433">
    <property type="entry name" value="Orn_de-COase"/>
</dbReference>
<dbReference type="PRINTS" id="PR01182">
    <property type="entry name" value="ORNDCRBXLASE"/>
</dbReference>
<keyword evidence="5" id="KW-1185">Reference proteome</keyword>
<dbReference type="SUPFAM" id="SSF50621">
    <property type="entry name" value="Alanine racemase C-terminal domain-like"/>
    <property type="match status" value="1"/>
</dbReference>
<dbReference type="InterPro" id="IPR009006">
    <property type="entry name" value="Ala_racemase/Decarboxylase_C"/>
</dbReference>
<dbReference type="EC" id="4.1.1.17" evidence="4"/>
<keyword evidence="1" id="KW-0663">Pyridoxal phosphate</keyword>
<dbReference type="PANTHER" id="PTHR11482:SF6">
    <property type="entry name" value="ORNITHINE DECARBOXYLASE 1-RELATED"/>
    <property type="match status" value="1"/>
</dbReference>
<dbReference type="GO" id="GO:0006596">
    <property type="term" value="P:polyamine biosynthetic process"/>
    <property type="evidence" value="ECO:0007669"/>
    <property type="project" value="InterPro"/>
</dbReference>
<name>B9R8G2_RICCO</name>
<dbReference type="InParanoid" id="B9R8G2"/>
<dbReference type="PANTHER" id="PTHR11482">
    <property type="entry name" value="ARGININE/DIAMINOPIMELATE/ORNITHINE DECARBOXYLASE"/>
    <property type="match status" value="1"/>
</dbReference>
<dbReference type="EMBL" id="EQ973772">
    <property type="protein sequence ID" value="EEF52792.1"/>
    <property type="molecule type" value="Genomic_DNA"/>
</dbReference>
<proteinExistence type="predicted"/>
<feature type="domain" description="Orn/DAP/Arg decarboxylase 2 C-terminal" evidence="3">
    <location>
        <begin position="1"/>
        <end position="69"/>
    </location>
</feature>
<dbReference type="Pfam" id="PF00278">
    <property type="entry name" value="Orn_DAP_Arg_deC"/>
    <property type="match status" value="1"/>
</dbReference>
<dbReference type="Gene3D" id="2.40.37.10">
    <property type="entry name" value="Lyase, Ornithine Decarboxylase, Chain A, domain 1"/>
    <property type="match status" value="1"/>
</dbReference>
<sequence>MNCILYDHATITCTPLACSSNRANPTCKGLRTHSSTVFGPTCDALDTVLKGHPLPELHINDWLVFPNMGAYTAAAGSNFNGFDTKAILTYLVYSNPS</sequence>
<dbReference type="STRING" id="3988.B9R8G2"/>
<evidence type="ECO:0000256" key="1">
    <source>
        <dbReference type="ARBA" id="ARBA00022898"/>
    </source>
</evidence>
<dbReference type="InterPro" id="IPR022643">
    <property type="entry name" value="De-COase2_C"/>
</dbReference>
<dbReference type="GO" id="GO:0004586">
    <property type="term" value="F:ornithine decarboxylase activity"/>
    <property type="evidence" value="ECO:0007669"/>
    <property type="project" value="UniProtKB-EC"/>
</dbReference>
<dbReference type="AlphaFoldDB" id="B9R8G2"/>
<evidence type="ECO:0000313" key="5">
    <source>
        <dbReference type="Proteomes" id="UP000008311"/>
    </source>
</evidence>
<keyword evidence="2 4" id="KW-0456">Lyase</keyword>
<evidence type="ECO:0000259" key="3">
    <source>
        <dbReference type="Pfam" id="PF00278"/>
    </source>
</evidence>
<gene>
    <name evidence="4" type="ORF">RCOM_1599600</name>
</gene>
<accession>B9R8G2</accession>
<dbReference type="eggNOG" id="KOG0622">
    <property type="taxonomic scope" value="Eukaryota"/>
</dbReference>
<organism evidence="4 5">
    <name type="scientific">Ricinus communis</name>
    <name type="common">Castor bean</name>
    <dbReference type="NCBI Taxonomy" id="3988"/>
    <lineage>
        <taxon>Eukaryota</taxon>
        <taxon>Viridiplantae</taxon>
        <taxon>Streptophyta</taxon>
        <taxon>Embryophyta</taxon>
        <taxon>Tracheophyta</taxon>
        <taxon>Spermatophyta</taxon>
        <taxon>Magnoliopsida</taxon>
        <taxon>eudicotyledons</taxon>
        <taxon>Gunneridae</taxon>
        <taxon>Pentapetalae</taxon>
        <taxon>rosids</taxon>
        <taxon>fabids</taxon>
        <taxon>Malpighiales</taxon>
        <taxon>Euphorbiaceae</taxon>
        <taxon>Acalyphoideae</taxon>
        <taxon>Acalypheae</taxon>
        <taxon>Ricinus</taxon>
    </lineage>
</organism>
<evidence type="ECO:0000313" key="4">
    <source>
        <dbReference type="EMBL" id="EEF52792.1"/>
    </source>
</evidence>
<dbReference type="Proteomes" id="UP000008311">
    <property type="component" value="Unassembled WGS sequence"/>
</dbReference>
<evidence type="ECO:0000256" key="2">
    <source>
        <dbReference type="ARBA" id="ARBA00023239"/>
    </source>
</evidence>
<reference evidence="5" key="1">
    <citation type="journal article" date="2010" name="Nat. Biotechnol.">
        <title>Draft genome sequence of the oilseed species Ricinus communis.</title>
        <authorList>
            <person name="Chan A.P."/>
            <person name="Crabtree J."/>
            <person name="Zhao Q."/>
            <person name="Lorenzi H."/>
            <person name="Orvis J."/>
            <person name="Puiu D."/>
            <person name="Melake-Berhan A."/>
            <person name="Jones K.M."/>
            <person name="Redman J."/>
            <person name="Chen G."/>
            <person name="Cahoon E.B."/>
            <person name="Gedil M."/>
            <person name="Stanke M."/>
            <person name="Haas B.J."/>
            <person name="Wortman J.R."/>
            <person name="Fraser-Liggett C.M."/>
            <person name="Ravel J."/>
            <person name="Rabinowicz P.D."/>
        </authorList>
    </citation>
    <scope>NUCLEOTIDE SEQUENCE [LARGE SCALE GENOMIC DNA]</scope>
    <source>
        <strain evidence="5">cv. Hale</strain>
    </source>
</reference>